<dbReference type="NCBIfam" id="TIGR00205">
    <property type="entry name" value="fliE"/>
    <property type="match status" value="1"/>
</dbReference>
<comment type="subcellular location">
    <subcellularLocation>
        <location evidence="1 4">Bacterial flagellum basal body</location>
    </subcellularLocation>
</comment>
<evidence type="ECO:0000256" key="5">
    <source>
        <dbReference type="NCBIfam" id="TIGR00205"/>
    </source>
</evidence>
<dbReference type="OrthoDB" id="8481852at2"/>
<keyword evidence="6" id="KW-0282">Flagellum</keyword>
<dbReference type="Proteomes" id="UP000188879">
    <property type="component" value="Unassembled WGS sequence"/>
</dbReference>
<dbReference type="Pfam" id="PF02049">
    <property type="entry name" value="FliE"/>
    <property type="match status" value="1"/>
</dbReference>
<dbReference type="GO" id="GO:0009425">
    <property type="term" value="C:bacterial-type flagellum basal body"/>
    <property type="evidence" value="ECO:0007669"/>
    <property type="project" value="UniProtKB-SubCell"/>
</dbReference>
<protein>
    <recommendedName>
        <fullName evidence="4 5">Flagellar hook-basal body complex protein FliE</fullName>
    </recommendedName>
</protein>
<dbReference type="PANTHER" id="PTHR34653:SF1">
    <property type="entry name" value="FLAGELLAR HOOK-BASAL BODY COMPLEX PROTEIN FLIE"/>
    <property type="match status" value="1"/>
</dbReference>
<dbReference type="GO" id="GO:0071973">
    <property type="term" value="P:bacterial-type flagellum-dependent cell motility"/>
    <property type="evidence" value="ECO:0007669"/>
    <property type="project" value="InterPro"/>
</dbReference>
<dbReference type="GO" id="GO:0005198">
    <property type="term" value="F:structural molecule activity"/>
    <property type="evidence" value="ECO:0007669"/>
    <property type="project" value="UniProtKB-UniRule"/>
</dbReference>
<keyword evidence="6" id="KW-0966">Cell projection</keyword>
<dbReference type="PANTHER" id="PTHR34653">
    <property type="match status" value="1"/>
</dbReference>
<gene>
    <name evidence="4" type="primary">fliE</name>
    <name evidence="6" type="ORF">BKE38_10190</name>
</gene>
<keyword evidence="3 4" id="KW-0975">Bacterial flagellum</keyword>
<evidence type="ECO:0000313" key="7">
    <source>
        <dbReference type="Proteomes" id="UP000188879"/>
    </source>
</evidence>
<keyword evidence="7" id="KW-1185">Reference proteome</keyword>
<dbReference type="AlphaFoldDB" id="A0A1V2H416"/>
<keyword evidence="6" id="KW-0969">Cilium</keyword>
<dbReference type="GO" id="GO:0003774">
    <property type="term" value="F:cytoskeletal motor activity"/>
    <property type="evidence" value="ECO:0007669"/>
    <property type="project" value="InterPro"/>
</dbReference>
<accession>A0A1V2H416</accession>
<comment type="caution">
    <text evidence="6">The sequence shown here is derived from an EMBL/GenBank/DDBJ whole genome shotgun (WGS) entry which is preliminary data.</text>
</comment>
<sequence length="115" mass="11323">MSTTPLNGSAAFNAYRAAAQIGSGSESSSSTGATAGLGGVGGAGGSFGAMLERAVNNVVDTTRAADTASTGAINGTVGVTDVVLAVSRAELALQTTVALRDRVVAAYQEVMRMPL</sequence>
<reference evidence="6 7" key="1">
    <citation type="submission" date="2016-10" db="EMBL/GenBank/DDBJ databases">
        <title>Draft Genome sequence of Roseomonas sp. strain M3.</title>
        <authorList>
            <person name="Subhash Y."/>
            <person name="Lee S."/>
        </authorList>
    </citation>
    <scope>NUCLEOTIDE SEQUENCE [LARGE SCALE GENOMIC DNA]</scope>
    <source>
        <strain evidence="6 7">M3</strain>
    </source>
</reference>
<name>A0A1V2H416_9PROT</name>
<dbReference type="HAMAP" id="MF_00724">
    <property type="entry name" value="FliE"/>
    <property type="match status" value="1"/>
</dbReference>
<proteinExistence type="inferred from homology"/>
<evidence type="ECO:0000256" key="4">
    <source>
        <dbReference type="HAMAP-Rule" id="MF_00724"/>
    </source>
</evidence>
<evidence type="ECO:0000256" key="2">
    <source>
        <dbReference type="ARBA" id="ARBA00009272"/>
    </source>
</evidence>
<evidence type="ECO:0000313" key="6">
    <source>
        <dbReference type="EMBL" id="ONG54450.1"/>
    </source>
</evidence>
<evidence type="ECO:0000256" key="3">
    <source>
        <dbReference type="ARBA" id="ARBA00023143"/>
    </source>
</evidence>
<comment type="similarity">
    <text evidence="2 4">Belongs to the FliE family.</text>
</comment>
<evidence type="ECO:0000256" key="1">
    <source>
        <dbReference type="ARBA" id="ARBA00004117"/>
    </source>
</evidence>
<dbReference type="EMBL" id="MLCO01000083">
    <property type="protein sequence ID" value="ONG54450.1"/>
    <property type="molecule type" value="Genomic_DNA"/>
</dbReference>
<organism evidence="6 7">
    <name type="scientific">Teichococcus deserti</name>
    <dbReference type="NCBI Taxonomy" id="1817963"/>
    <lineage>
        <taxon>Bacteria</taxon>
        <taxon>Pseudomonadati</taxon>
        <taxon>Pseudomonadota</taxon>
        <taxon>Alphaproteobacteria</taxon>
        <taxon>Acetobacterales</taxon>
        <taxon>Roseomonadaceae</taxon>
        <taxon>Roseomonas</taxon>
    </lineage>
</organism>
<dbReference type="RefSeq" id="WP_076957249.1">
    <property type="nucleotide sequence ID" value="NZ_MLCO01000083.1"/>
</dbReference>
<dbReference type="PRINTS" id="PR01006">
    <property type="entry name" value="FLGHOOKFLIE"/>
</dbReference>
<dbReference type="InterPro" id="IPR001624">
    <property type="entry name" value="FliE"/>
</dbReference>